<sequence length="102" mass="11035">MQTAALLMMAASLMRALWLALLPSLVSRLLSALLATSLCLCHCRKLIARIGARHTGTNRRDLELRKAAASAATPLQEPHMNPIARRPNGANQEELGALAMHT</sequence>
<feature type="region of interest" description="Disordered" evidence="1">
    <location>
        <begin position="70"/>
        <end position="102"/>
    </location>
</feature>
<evidence type="ECO:0000256" key="1">
    <source>
        <dbReference type="SAM" id="MobiDB-lite"/>
    </source>
</evidence>
<reference evidence="2" key="1">
    <citation type="submission" date="2023-07" db="EMBL/GenBank/DDBJ databases">
        <title>Stenotrophomonas isolates from soil.</title>
        <authorList>
            <person name="Sharma V."/>
            <person name="Zur-Pinska J."/>
            <person name="Hay A.G."/>
        </authorList>
    </citation>
    <scope>NUCLEOTIDE SEQUENCE</scope>
    <source>
        <strain evidence="2">C2</strain>
    </source>
</reference>
<protein>
    <recommendedName>
        <fullName evidence="4">Secreted protein</fullName>
    </recommendedName>
</protein>
<accession>A0ABT8Q8X1</accession>
<dbReference type="RefSeq" id="WP_059063519.1">
    <property type="nucleotide sequence ID" value="NZ_CVIV01000008.1"/>
</dbReference>
<evidence type="ECO:0000313" key="3">
    <source>
        <dbReference type="Proteomes" id="UP001174315"/>
    </source>
</evidence>
<evidence type="ECO:0000313" key="2">
    <source>
        <dbReference type="EMBL" id="MDN8668350.1"/>
    </source>
</evidence>
<evidence type="ECO:0008006" key="4">
    <source>
        <dbReference type="Google" id="ProtNLM"/>
    </source>
</evidence>
<dbReference type="EMBL" id="JAUKNN010000005">
    <property type="protein sequence ID" value="MDN8668350.1"/>
    <property type="molecule type" value="Genomic_DNA"/>
</dbReference>
<proteinExistence type="predicted"/>
<comment type="caution">
    <text evidence="2">The sequence shown here is derived from an EMBL/GenBank/DDBJ whole genome shotgun (WGS) entry which is preliminary data.</text>
</comment>
<organism evidence="2 3">
    <name type="scientific">Stenotrophomonas indicatrix</name>
    <dbReference type="NCBI Taxonomy" id="2045451"/>
    <lineage>
        <taxon>Bacteria</taxon>
        <taxon>Pseudomonadati</taxon>
        <taxon>Pseudomonadota</taxon>
        <taxon>Gammaproteobacteria</taxon>
        <taxon>Lysobacterales</taxon>
        <taxon>Lysobacteraceae</taxon>
        <taxon>Stenotrophomonas</taxon>
    </lineage>
</organism>
<keyword evidence="3" id="KW-1185">Reference proteome</keyword>
<gene>
    <name evidence="2" type="ORF">Q0S36_03270</name>
</gene>
<name>A0ABT8Q8X1_9GAMM</name>
<dbReference type="Proteomes" id="UP001174315">
    <property type="component" value="Unassembled WGS sequence"/>
</dbReference>